<evidence type="ECO:0000256" key="2">
    <source>
        <dbReference type="ARBA" id="ARBA00022723"/>
    </source>
</evidence>
<keyword evidence="1 4" id="KW-0349">Heme</keyword>
<organism evidence="6 7">
    <name type="scientific">Roseicitreum antarcticum</name>
    <dbReference type="NCBI Taxonomy" id="564137"/>
    <lineage>
        <taxon>Bacteria</taxon>
        <taxon>Pseudomonadati</taxon>
        <taxon>Pseudomonadota</taxon>
        <taxon>Alphaproteobacteria</taxon>
        <taxon>Rhodobacterales</taxon>
        <taxon>Paracoccaceae</taxon>
        <taxon>Roseicitreum</taxon>
    </lineage>
</organism>
<gene>
    <name evidence="6" type="ORF">SAMN04488238_12121</name>
</gene>
<dbReference type="STRING" id="564137.SAMN04488238_12121"/>
<keyword evidence="2 4" id="KW-0479">Metal-binding</keyword>
<dbReference type="SUPFAM" id="SSF46626">
    <property type="entry name" value="Cytochrome c"/>
    <property type="match status" value="1"/>
</dbReference>
<dbReference type="GO" id="GO:0046872">
    <property type="term" value="F:metal ion binding"/>
    <property type="evidence" value="ECO:0007669"/>
    <property type="project" value="UniProtKB-KW"/>
</dbReference>
<evidence type="ECO:0000259" key="5">
    <source>
        <dbReference type="PROSITE" id="PS51007"/>
    </source>
</evidence>
<dbReference type="AlphaFoldDB" id="A0A1H3EHC6"/>
<dbReference type="GO" id="GO:0009055">
    <property type="term" value="F:electron transfer activity"/>
    <property type="evidence" value="ECO:0007669"/>
    <property type="project" value="InterPro"/>
</dbReference>
<dbReference type="Proteomes" id="UP000198539">
    <property type="component" value="Unassembled WGS sequence"/>
</dbReference>
<keyword evidence="3 4" id="KW-0408">Iron</keyword>
<dbReference type="GO" id="GO:0020037">
    <property type="term" value="F:heme binding"/>
    <property type="evidence" value="ECO:0007669"/>
    <property type="project" value="InterPro"/>
</dbReference>
<evidence type="ECO:0000256" key="3">
    <source>
        <dbReference type="ARBA" id="ARBA00023004"/>
    </source>
</evidence>
<dbReference type="InterPro" id="IPR009056">
    <property type="entry name" value="Cyt_c-like_dom"/>
</dbReference>
<dbReference type="EMBL" id="FNOM01000021">
    <property type="protein sequence ID" value="SDX78007.1"/>
    <property type="molecule type" value="Genomic_DNA"/>
</dbReference>
<dbReference type="Gene3D" id="1.10.760.10">
    <property type="entry name" value="Cytochrome c-like domain"/>
    <property type="match status" value="1"/>
</dbReference>
<keyword evidence="7" id="KW-1185">Reference proteome</keyword>
<dbReference type="InterPro" id="IPR036909">
    <property type="entry name" value="Cyt_c-like_dom_sf"/>
</dbReference>
<protein>
    <submittedName>
        <fullName evidence="6">Cytochrome c, mono-and diheme variants</fullName>
    </submittedName>
</protein>
<evidence type="ECO:0000256" key="1">
    <source>
        <dbReference type="ARBA" id="ARBA00022617"/>
    </source>
</evidence>
<evidence type="ECO:0000256" key="4">
    <source>
        <dbReference type="PROSITE-ProRule" id="PRU00433"/>
    </source>
</evidence>
<proteinExistence type="predicted"/>
<name>A0A1H3EHC6_9RHOB</name>
<sequence>MVISRRTRGFSGLFVVLAIAIGVAFFGEATVRRASFLLKANPVAATKEAVARGVELFAANCAICHGIPSEHAAGGMVIAGQSMPAFSDLNRPASVLAMRITFGVGEGMPAWDGVLTEDEIWHLVTYVMTFQQAGGGWRPRDN</sequence>
<dbReference type="PROSITE" id="PS51007">
    <property type="entry name" value="CYTC"/>
    <property type="match status" value="1"/>
</dbReference>
<reference evidence="6 7" key="1">
    <citation type="submission" date="2016-10" db="EMBL/GenBank/DDBJ databases">
        <authorList>
            <person name="de Groot N.N."/>
        </authorList>
    </citation>
    <scope>NUCLEOTIDE SEQUENCE [LARGE SCALE GENOMIC DNA]</scope>
    <source>
        <strain evidence="6 7">CGMCC 1.8894</strain>
    </source>
</reference>
<evidence type="ECO:0000313" key="6">
    <source>
        <dbReference type="EMBL" id="SDX78007.1"/>
    </source>
</evidence>
<evidence type="ECO:0000313" key="7">
    <source>
        <dbReference type="Proteomes" id="UP000198539"/>
    </source>
</evidence>
<dbReference type="RefSeq" id="WP_092892352.1">
    <property type="nucleotide sequence ID" value="NZ_CP061501.1"/>
</dbReference>
<accession>A0A1H3EHC6</accession>
<dbReference type="OrthoDB" id="9811281at2"/>
<dbReference type="Pfam" id="PF13442">
    <property type="entry name" value="Cytochrome_CBB3"/>
    <property type="match status" value="1"/>
</dbReference>
<feature type="domain" description="Cytochrome c" evidence="5">
    <location>
        <begin position="48"/>
        <end position="131"/>
    </location>
</feature>